<proteinExistence type="predicted"/>
<dbReference type="PATRIC" id="fig|1653479.3.peg.3682"/>
<dbReference type="KEGG" id="rhs:A3Q41_03632"/>
<dbReference type="Pfam" id="PF12146">
    <property type="entry name" value="Hydrolase_4"/>
    <property type="match status" value="1"/>
</dbReference>
<dbReference type="InterPro" id="IPR029058">
    <property type="entry name" value="AB_hydrolase_fold"/>
</dbReference>
<dbReference type="AlphaFoldDB" id="A0A143QQ97"/>
<dbReference type="Proteomes" id="UP000076038">
    <property type="component" value="Chromosome"/>
</dbReference>
<dbReference type="InterPro" id="IPR051044">
    <property type="entry name" value="MAG_DAG_Lipase"/>
</dbReference>
<name>A0A143QQ97_RHOFA</name>
<sequence>MTTWVPDVLGDGYEQTTIPLGDDPDGEGQVEATLVRYQPPGVANFDRAVIYVHGFTDYFFQRHIAEHFAAKGYAFYALDLRKCGRSRREGQTAHFVTDLAMYDAELNEALSLVRAERADAPVLLMAHSTGGLVLPLWLNRLNRQEGGSSGLGLAGVVLNSPWFDLQGPPAIRSVGTAAIDVIGRFRAKTPVPGGGLDTYGLSLAASEQGEWDYDLDWKPLAGFPITFGWIRAVRHGHAELHRGLDIGIPSLILRSKVTHFSRRYSSAVDAADAVLDVRQIARWAGCLGDRTSIVPIEGARHDVFLSTEGPRAQAFEEMDEWLEWLHRGEKTDHASGKDHTEIGHIS</sequence>
<keyword evidence="3" id="KW-1185">Reference proteome</keyword>
<dbReference type="SUPFAM" id="SSF53474">
    <property type="entry name" value="alpha/beta-Hydrolases"/>
    <property type="match status" value="1"/>
</dbReference>
<protein>
    <recommendedName>
        <fullName evidence="1">Serine aminopeptidase S33 domain-containing protein</fullName>
    </recommendedName>
</protein>
<accession>A0A143QQ97</accession>
<dbReference type="InterPro" id="IPR022742">
    <property type="entry name" value="Hydrolase_4"/>
</dbReference>
<reference evidence="3" key="2">
    <citation type="submission" date="2016-04" db="EMBL/GenBank/DDBJ databases">
        <title>Complete Genome and Plasmid Sequences for Rhodococcus fascians D188 and Draft Sequences for Rhodococcus spp. Isolates PBTS 1 and PBTS 2.</title>
        <authorList>
            <person name="Stamer R."/>
            <person name="Vereecke D."/>
            <person name="Zhang Y."/>
            <person name="Schilkey F."/>
            <person name="Devitt N."/>
            <person name="Randall J."/>
        </authorList>
    </citation>
    <scope>NUCLEOTIDE SEQUENCE [LARGE SCALE GENOMIC DNA]</scope>
    <source>
        <strain evidence="3">PBTS2</strain>
    </source>
</reference>
<evidence type="ECO:0000313" key="2">
    <source>
        <dbReference type="EMBL" id="AMY24918.1"/>
    </source>
</evidence>
<evidence type="ECO:0000259" key="1">
    <source>
        <dbReference type="Pfam" id="PF12146"/>
    </source>
</evidence>
<gene>
    <name evidence="2" type="ORF">A3Q41_03632</name>
</gene>
<dbReference type="OrthoDB" id="9801217at2"/>
<dbReference type="Gene3D" id="3.40.50.1820">
    <property type="entry name" value="alpha/beta hydrolase"/>
    <property type="match status" value="1"/>
</dbReference>
<dbReference type="RefSeq" id="WP_032383400.1">
    <property type="nucleotide sequence ID" value="NZ_CP015220.1"/>
</dbReference>
<organism evidence="2 3">
    <name type="scientific">Rhodococcoides fascians</name>
    <name type="common">Rhodococcus fascians</name>
    <dbReference type="NCBI Taxonomy" id="1828"/>
    <lineage>
        <taxon>Bacteria</taxon>
        <taxon>Bacillati</taxon>
        <taxon>Actinomycetota</taxon>
        <taxon>Actinomycetes</taxon>
        <taxon>Mycobacteriales</taxon>
        <taxon>Nocardiaceae</taxon>
        <taxon>Rhodococcoides</taxon>
    </lineage>
</organism>
<dbReference type="PANTHER" id="PTHR11614">
    <property type="entry name" value="PHOSPHOLIPASE-RELATED"/>
    <property type="match status" value="1"/>
</dbReference>
<reference evidence="2 3" key="1">
    <citation type="journal article" date="2016" name="Genome Announc.">
        <title>Complete Genome and Plasmid Sequences for Rhodococcus fascians D188 and Draft Sequences for Rhodococcus Isolates PBTS 1 and PBTS 2.</title>
        <authorList>
            <person name="Stamler R.A."/>
            <person name="Vereecke D."/>
            <person name="Zhang Y."/>
            <person name="Schilkey F."/>
            <person name="Devitt N."/>
            <person name="Randall J.J."/>
        </authorList>
    </citation>
    <scope>NUCLEOTIDE SEQUENCE [LARGE SCALE GENOMIC DNA]</scope>
    <source>
        <strain evidence="2 3">PBTS2</strain>
    </source>
</reference>
<accession>A0A260TGM5</accession>
<evidence type="ECO:0000313" key="3">
    <source>
        <dbReference type="Proteomes" id="UP000076038"/>
    </source>
</evidence>
<dbReference type="EMBL" id="CP015220">
    <property type="protein sequence ID" value="AMY24918.1"/>
    <property type="molecule type" value="Genomic_DNA"/>
</dbReference>
<feature type="domain" description="Serine aminopeptidase S33" evidence="1">
    <location>
        <begin position="46"/>
        <end position="256"/>
    </location>
</feature>